<evidence type="ECO:0000256" key="2">
    <source>
        <dbReference type="ARBA" id="ARBA00022801"/>
    </source>
</evidence>
<dbReference type="PROSITE" id="PS51257">
    <property type="entry name" value="PROKAR_LIPOPROTEIN"/>
    <property type="match status" value="1"/>
</dbReference>
<dbReference type="AlphaFoldDB" id="A0A941EK76"/>
<evidence type="ECO:0000256" key="4">
    <source>
        <dbReference type="PROSITE-ProRule" id="PRU01100"/>
    </source>
</evidence>
<comment type="caution">
    <text evidence="7">The sequence shown here is derived from an EMBL/GenBank/DDBJ whole genome shotgun (WGS) entry which is preliminary data.</text>
</comment>
<feature type="domain" description="GH26" evidence="6">
    <location>
        <begin position="41"/>
        <end position="342"/>
    </location>
</feature>
<dbReference type="Gene3D" id="3.20.20.80">
    <property type="entry name" value="Glycosidases"/>
    <property type="match status" value="1"/>
</dbReference>
<organism evidence="7 8">
    <name type="scientific">Actinospica durhamensis</name>
    <dbReference type="NCBI Taxonomy" id="1508375"/>
    <lineage>
        <taxon>Bacteria</taxon>
        <taxon>Bacillati</taxon>
        <taxon>Actinomycetota</taxon>
        <taxon>Actinomycetes</taxon>
        <taxon>Catenulisporales</taxon>
        <taxon>Actinospicaceae</taxon>
        <taxon>Actinospica</taxon>
    </lineage>
</organism>
<sequence length="351" mass="37465">MKASLVRPKYLGLTAFLAVILAAACVAVLVSAAGGSGGPTLATAPLTAPTGGSTLPEGSSSAGGQPAVPAAGHLYIGADIEPDRVSQFDSEVGIDQPAVLGGYTALDGQVSPILAHAQPYSGTAPMVSWELDFTKDFRDGSMDSYLRQQAAAVIAYGKPVFLRPDWEMDGNWYPDWSPSGVSAGQYITDWRYVVRLFRTLGVTNAAFVWCPNVGEPLGKPASDWYPGDAYVDWIGSDAYPRQSESQDAFTETDGLDQLARFAGQHGKPMMLAEWGVTSPDPDNAWLFDGVFQWAAQYPQTVKALVYFDYVGTKGDHMLVDHPNGAAEFKYLIQSDGKALTTVAAEPLAHSD</sequence>
<protein>
    <recommendedName>
        <fullName evidence="6">GH26 domain-containing protein</fullName>
    </recommendedName>
</protein>
<gene>
    <name evidence="7" type="ORF">KDL01_03700</name>
</gene>
<feature type="active site" description="Nucleophile" evidence="4">
    <location>
        <position position="273"/>
    </location>
</feature>
<dbReference type="InterPro" id="IPR022790">
    <property type="entry name" value="GH26_dom"/>
</dbReference>
<proteinExistence type="inferred from homology"/>
<evidence type="ECO:0000256" key="5">
    <source>
        <dbReference type="SAM" id="MobiDB-lite"/>
    </source>
</evidence>
<evidence type="ECO:0000256" key="3">
    <source>
        <dbReference type="ARBA" id="ARBA00023295"/>
    </source>
</evidence>
<dbReference type="Proteomes" id="UP000675781">
    <property type="component" value="Unassembled WGS sequence"/>
</dbReference>
<dbReference type="InterPro" id="IPR017853">
    <property type="entry name" value="GH"/>
</dbReference>
<dbReference type="InterPro" id="IPR000805">
    <property type="entry name" value="Glyco_hydro_26"/>
</dbReference>
<dbReference type="PROSITE" id="PS51764">
    <property type="entry name" value="GH26"/>
    <property type="match status" value="1"/>
</dbReference>
<name>A0A941EK76_9ACTN</name>
<evidence type="ECO:0000313" key="7">
    <source>
        <dbReference type="EMBL" id="MBR7832345.1"/>
    </source>
</evidence>
<keyword evidence="2 4" id="KW-0378">Hydrolase</keyword>
<evidence type="ECO:0000256" key="1">
    <source>
        <dbReference type="ARBA" id="ARBA00007754"/>
    </source>
</evidence>
<evidence type="ECO:0000259" key="6">
    <source>
        <dbReference type="PROSITE" id="PS51764"/>
    </source>
</evidence>
<dbReference type="RefSeq" id="WP_212526881.1">
    <property type="nucleotide sequence ID" value="NZ_JAGSOG010000010.1"/>
</dbReference>
<comment type="similarity">
    <text evidence="1 4">Belongs to the glycosyl hydrolase 26 family.</text>
</comment>
<dbReference type="SUPFAM" id="SSF51445">
    <property type="entry name" value="(Trans)glycosidases"/>
    <property type="match status" value="1"/>
</dbReference>
<dbReference type="EMBL" id="JAGSOG010000010">
    <property type="protein sequence ID" value="MBR7832345.1"/>
    <property type="molecule type" value="Genomic_DNA"/>
</dbReference>
<feature type="active site" description="Proton donor" evidence="4">
    <location>
        <position position="167"/>
    </location>
</feature>
<dbReference type="GO" id="GO:0016985">
    <property type="term" value="F:mannan endo-1,4-beta-mannosidase activity"/>
    <property type="evidence" value="ECO:0007669"/>
    <property type="project" value="InterPro"/>
</dbReference>
<keyword evidence="3 4" id="KW-0326">Glycosidase</keyword>
<dbReference type="PANTHER" id="PTHR40079:SF4">
    <property type="entry name" value="GH26 DOMAIN-CONTAINING PROTEIN-RELATED"/>
    <property type="match status" value="1"/>
</dbReference>
<reference evidence="7" key="1">
    <citation type="submission" date="2021-04" db="EMBL/GenBank/DDBJ databases">
        <title>Genome based classification of Actinospica acidithermotolerans sp. nov., an actinobacterium isolated from an Indonesian hot spring.</title>
        <authorList>
            <person name="Kusuma A.B."/>
            <person name="Putra K.E."/>
            <person name="Nafisah S."/>
            <person name="Loh J."/>
            <person name="Nouioui I."/>
            <person name="Goodfellow M."/>
        </authorList>
    </citation>
    <scope>NUCLEOTIDE SEQUENCE</scope>
    <source>
        <strain evidence="7">CSCA 57</strain>
    </source>
</reference>
<dbReference type="Pfam" id="PF02156">
    <property type="entry name" value="Glyco_hydro_26"/>
    <property type="match status" value="1"/>
</dbReference>
<evidence type="ECO:0000313" key="8">
    <source>
        <dbReference type="Proteomes" id="UP000675781"/>
    </source>
</evidence>
<accession>A0A941EK76</accession>
<dbReference type="PANTHER" id="PTHR40079">
    <property type="entry name" value="MANNAN ENDO-1,4-BETA-MANNOSIDASE E-RELATED"/>
    <property type="match status" value="1"/>
</dbReference>
<keyword evidence="8" id="KW-1185">Reference proteome</keyword>
<dbReference type="GO" id="GO:0006080">
    <property type="term" value="P:substituted mannan metabolic process"/>
    <property type="evidence" value="ECO:0007669"/>
    <property type="project" value="InterPro"/>
</dbReference>
<feature type="region of interest" description="Disordered" evidence="5">
    <location>
        <begin position="44"/>
        <end position="65"/>
    </location>
</feature>